<dbReference type="SUPFAM" id="SSF49503">
    <property type="entry name" value="Cupredoxins"/>
    <property type="match status" value="1"/>
</dbReference>
<keyword evidence="1" id="KW-0732">Signal</keyword>
<sequence>MKTKRNIFITVLFLLTLMLSACGGGSSGSDEIIMDEPVPAGAEDAMVVELEFTVDEIIPNTVTIPAGQKVLFVIYNSDTKEGDLNEDHNLVAPDIGLQEMIVIPGQTIRRLWTAYDVPGEYRAGCTIHSWIDMTIIIE</sequence>
<dbReference type="InterPro" id="IPR008972">
    <property type="entry name" value="Cupredoxin"/>
</dbReference>
<evidence type="ECO:0000313" key="3">
    <source>
        <dbReference type="EMBL" id="MBC8334049.1"/>
    </source>
</evidence>
<name>A0A8J6THG0_9CHLR</name>
<feature type="chain" id="PRO_5035168920" evidence="1">
    <location>
        <begin position="24"/>
        <end position="138"/>
    </location>
</feature>
<evidence type="ECO:0000313" key="4">
    <source>
        <dbReference type="Proteomes" id="UP000614469"/>
    </source>
</evidence>
<organism evidence="3 4">
    <name type="scientific">Candidatus Desulfolinea nitratireducens</name>
    <dbReference type="NCBI Taxonomy" id="2841698"/>
    <lineage>
        <taxon>Bacteria</taxon>
        <taxon>Bacillati</taxon>
        <taxon>Chloroflexota</taxon>
        <taxon>Anaerolineae</taxon>
        <taxon>Anaerolineales</taxon>
        <taxon>Anaerolineales incertae sedis</taxon>
        <taxon>Candidatus Desulfolinea</taxon>
    </lineage>
</organism>
<gene>
    <name evidence="3" type="ORF">H8E29_02185</name>
</gene>
<dbReference type="Pfam" id="PF13473">
    <property type="entry name" value="Cupredoxin_1"/>
    <property type="match status" value="1"/>
</dbReference>
<dbReference type="InterPro" id="IPR028096">
    <property type="entry name" value="EfeO_Cupredoxin"/>
</dbReference>
<dbReference type="PROSITE" id="PS51257">
    <property type="entry name" value="PROKAR_LIPOPROTEIN"/>
    <property type="match status" value="1"/>
</dbReference>
<dbReference type="AlphaFoldDB" id="A0A8J6THG0"/>
<accession>A0A8J6THG0</accession>
<evidence type="ECO:0000259" key="2">
    <source>
        <dbReference type="Pfam" id="PF13473"/>
    </source>
</evidence>
<dbReference type="EMBL" id="JACNJN010000039">
    <property type="protein sequence ID" value="MBC8334049.1"/>
    <property type="molecule type" value="Genomic_DNA"/>
</dbReference>
<proteinExistence type="predicted"/>
<evidence type="ECO:0000256" key="1">
    <source>
        <dbReference type="SAM" id="SignalP"/>
    </source>
</evidence>
<feature type="domain" description="EfeO-type cupredoxin-like" evidence="2">
    <location>
        <begin position="40"/>
        <end position="136"/>
    </location>
</feature>
<dbReference type="Gene3D" id="2.60.40.420">
    <property type="entry name" value="Cupredoxins - blue copper proteins"/>
    <property type="match status" value="1"/>
</dbReference>
<reference evidence="3 4" key="1">
    <citation type="submission" date="2020-08" db="EMBL/GenBank/DDBJ databases">
        <title>Bridging the membrane lipid divide: bacteria of the FCB group superphylum have the potential to synthesize archaeal ether lipids.</title>
        <authorList>
            <person name="Villanueva L."/>
            <person name="Von Meijenfeldt F.A.B."/>
            <person name="Westbye A.B."/>
            <person name="Yadav S."/>
            <person name="Hopmans E.C."/>
            <person name="Dutilh B.E."/>
            <person name="Sinninghe Damste J.S."/>
        </authorList>
    </citation>
    <scope>NUCLEOTIDE SEQUENCE [LARGE SCALE GENOMIC DNA]</scope>
    <source>
        <strain evidence="3">NIOZ-UU36</strain>
    </source>
</reference>
<dbReference type="Proteomes" id="UP000614469">
    <property type="component" value="Unassembled WGS sequence"/>
</dbReference>
<protein>
    <submittedName>
        <fullName evidence="3">Cupredoxin domain-containing protein</fullName>
    </submittedName>
</protein>
<comment type="caution">
    <text evidence="3">The sequence shown here is derived from an EMBL/GenBank/DDBJ whole genome shotgun (WGS) entry which is preliminary data.</text>
</comment>
<feature type="signal peptide" evidence="1">
    <location>
        <begin position="1"/>
        <end position="23"/>
    </location>
</feature>